<comment type="caution">
    <text evidence="2">The sequence shown here is derived from an EMBL/GenBank/DDBJ whole genome shotgun (WGS) entry which is preliminary data.</text>
</comment>
<feature type="compositionally biased region" description="Basic and acidic residues" evidence="1">
    <location>
        <begin position="107"/>
        <end position="116"/>
    </location>
</feature>
<dbReference type="AlphaFoldDB" id="A0AAD6X0A0"/>
<dbReference type="EMBL" id="JARJCM010000078">
    <property type="protein sequence ID" value="KAJ7031837.1"/>
    <property type="molecule type" value="Genomic_DNA"/>
</dbReference>
<feature type="region of interest" description="Disordered" evidence="1">
    <location>
        <begin position="1"/>
        <end position="20"/>
    </location>
</feature>
<protein>
    <submittedName>
        <fullName evidence="2">Uncharacterized protein</fullName>
    </submittedName>
</protein>
<gene>
    <name evidence="2" type="ORF">C8F04DRAFT_1185540</name>
</gene>
<dbReference type="Proteomes" id="UP001218188">
    <property type="component" value="Unassembled WGS sequence"/>
</dbReference>
<proteinExistence type="predicted"/>
<evidence type="ECO:0000313" key="3">
    <source>
        <dbReference type="Proteomes" id="UP001218188"/>
    </source>
</evidence>
<sequence>MTNKRAGLSQKKGMEGREEQTAHVSVLVHRAPCSTYINPASSPGAHHINVVGRRNSAPSGRETDKTVMATPRAHELPSIGCLHRLHSLLPFLSGAKSASETPPHTPPIEHPKETPAGRKPPQTQLHPLDPGKGKGKTLPPSNLWQNTVHLPQEQAREVIGHVTRTAAGGR</sequence>
<evidence type="ECO:0000256" key="1">
    <source>
        <dbReference type="SAM" id="MobiDB-lite"/>
    </source>
</evidence>
<feature type="compositionally biased region" description="Polar residues" evidence="1">
    <location>
        <begin position="139"/>
        <end position="149"/>
    </location>
</feature>
<feature type="region of interest" description="Disordered" evidence="1">
    <location>
        <begin position="94"/>
        <end position="170"/>
    </location>
</feature>
<reference evidence="2" key="1">
    <citation type="submission" date="2023-03" db="EMBL/GenBank/DDBJ databases">
        <title>Massive genome expansion in bonnet fungi (Mycena s.s.) driven by repeated elements and novel gene families across ecological guilds.</title>
        <authorList>
            <consortium name="Lawrence Berkeley National Laboratory"/>
            <person name="Harder C.B."/>
            <person name="Miyauchi S."/>
            <person name="Viragh M."/>
            <person name="Kuo A."/>
            <person name="Thoen E."/>
            <person name="Andreopoulos B."/>
            <person name="Lu D."/>
            <person name="Skrede I."/>
            <person name="Drula E."/>
            <person name="Henrissat B."/>
            <person name="Morin E."/>
            <person name="Kohler A."/>
            <person name="Barry K."/>
            <person name="LaButti K."/>
            <person name="Morin E."/>
            <person name="Salamov A."/>
            <person name="Lipzen A."/>
            <person name="Mereny Z."/>
            <person name="Hegedus B."/>
            <person name="Baldrian P."/>
            <person name="Stursova M."/>
            <person name="Weitz H."/>
            <person name="Taylor A."/>
            <person name="Grigoriev I.V."/>
            <person name="Nagy L.G."/>
            <person name="Martin F."/>
            <person name="Kauserud H."/>
        </authorList>
    </citation>
    <scope>NUCLEOTIDE SEQUENCE</scope>
    <source>
        <strain evidence="2">CBHHK200</strain>
    </source>
</reference>
<name>A0AAD6X0A0_9AGAR</name>
<organism evidence="2 3">
    <name type="scientific">Mycena alexandri</name>
    <dbReference type="NCBI Taxonomy" id="1745969"/>
    <lineage>
        <taxon>Eukaryota</taxon>
        <taxon>Fungi</taxon>
        <taxon>Dikarya</taxon>
        <taxon>Basidiomycota</taxon>
        <taxon>Agaricomycotina</taxon>
        <taxon>Agaricomycetes</taxon>
        <taxon>Agaricomycetidae</taxon>
        <taxon>Agaricales</taxon>
        <taxon>Marasmiineae</taxon>
        <taxon>Mycenaceae</taxon>
        <taxon>Mycena</taxon>
    </lineage>
</organism>
<keyword evidence="3" id="KW-1185">Reference proteome</keyword>
<accession>A0AAD6X0A0</accession>
<evidence type="ECO:0000313" key="2">
    <source>
        <dbReference type="EMBL" id="KAJ7031837.1"/>
    </source>
</evidence>